<dbReference type="EMBL" id="JAINVV010000001">
    <property type="protein sequence ID" value="MBY8821246.1"/>
    <property type="molecule type" value="Genomic_DNA"/>
</dbReference>
<evidence type="ECO:0008006" key="3">
    <source>
        <dbReference type="Google" id="ProtNLM"/>
    </source>
</evidence>
<dbReference type="RefSeq" id="WP_222988320.1">
    <property type="nucleotide sequence ID" value="NZ_JAINVV010000001.1"/>
</dbReference>
<proteinExistence type="predicted"/>
<comment type="caution">
    <text evidence="1">The sequence shown here is derived from an EMBL/GenBank/DDBJ whole genome shotgun (WGS) entry which is preliminary data.</text>
</comment>
<protein>
    <recommendedName>
        <fullName evidence="3">DUF1488 family protein</fullName>
    </recommendedName>
</protein>
<sequence>MSMEFADQNLDVESAFGTLRVIVTAEALYALWRGGTGPQDEADLIAEHRDLLEWTAAMKVELDDVEPDGSIRIVRRDMEI</sequence>
<keyword evidence="2" id="KW-1185">Reference proteome</keyword>
<name>A0ABS7PIW5_9SPHN</name>
<accession>A0ABS7PIW5</accession>
<gene>
    <name evidence="1" type="ORF">K7G82_03025</name>
</gene>
<evidence type="ECO:0000313" key="2">
    <source>
        <dbReference type="Proteomes" id="UP000706039"/>
    </source>
</evidence>
<evidence type="ECO:0000313" key="1">
    <source>
        <dbReference type="EMBL" id="MBY8821246.1"/>
    </source>
</evidence>
<organism evidence="1 2">
    <name type="scientific">Sphingomonas colocasiae</name>
    <dbReference type="NCBI Taxonomy" id="1848973"/>
    <lineage>
        <taxon>Bacteria</taxon>
        <taxon>Pseudomonadati</taxon>
        <taxon>Pseudomonadota</taxon>
        <taxon>Alphaproteobacteria</taxon>
        <taxon>Sphingomonadales</taxon>
        <taxon>Sphingomonadaceae</taxon>
        <taxon>Sphingomonas</taxon>
    </lineage>
</organism>
<reference evidence="1 2" key="1">
    <citation type="submission" date="2021-08" db="EMBL/GenBank/DDBJ databases">
        <authorList>
            <person name="Tuo L."/>
        </authorList>
    </citation>
    <scope>NUCLEOTIDE SEQUENCE [LARGE SCALE GENOMIC DNA]</scope>
    <source>
        <strain evidence="1 2">JCM 31229</strain>
    </source>
</reference>
<dbReference type="Proteomes" id="UP000706039">
    <property type="component" value="Unassembled WGS sequence"/>
</dbReference>